<accession>A0ABY5AIB3</accession>
<evidence type="ECO:0000313" key="3">
    <source>
        <dbReference type="Proteomes" id="UP001056109"/>
    </source>
</evidence>
<keyword evidence="2" id="KW-0808">Transferase</keyword>
<name>A0ABY5AIB3_9ACTO</name>
<dbReference type="Pfam" id="PF13302">
    <property type="entry name" value="Acetyltransf_3"/>
    <property type="match status" value="1"/>
</dbReference>
<keyword evidence="3" id="KW-1185">Reference proteome</keyword>
<reference evidence="2" key="1">
    <citation type="submission" date="2022-06" db="EMBL/GenBank/DDBJ databases">
        <title>Complete Genome Sequence of Arcanobacterium pinnipediorum strain DSM 28752 isolated from a harbour seal.</title>
        <authorList>
            <person name="Borowiak M."/>
            <person name="Kreitlow A."/>
            <person name="Alssahen M."/>
            <person name="Malorny B."/>
            <person name="Laemmler C."/>
            <person name="Prenger-Berninghoff E."/>
            <person name="Siebert U."/>
            <person name="Ploetz M."/>
            <person name="Abdulmawjood A."/>
        </authorList>
    </citation>
    <scope>NUCLEOTIDE SEQUENCE</scope>
    <source>
        <strain evidence="2">DSM 28752</strain>
    </source>
</reference>
<proteinExistence type="predicted"/>
<evidence type="ECO:0000259" key="1">
    <source>
        <dbReference type="PROSITE" id="PS51186"/>
    </source>
</evidence>
<dbReference type="PROSITE" id="PS51186">
    <property type="entry name" value="GNAT"/>
    <property type="match status" value="1"/>
</dbReference>
<dbReference type="InterPro" id="IPR000182">
    <property type="entry name" value="GNAT_dom"/>
</dbReference>
<dbReference type="InterPro" id="IPR016181">
    <property type="entry name" value="Acyl_CoA_acyltransferase"/>
</dbReference>
<dbReference type="Gene3D" id="3.40.630.30">
    <property type="match status" value="1"/>
</dbReference>
<gene>
    <name evidence="2" type="ORF">NG665_07340</name>
</gene>
<dbReference type="EMBL" id="CP099547">
    <property type="protein sequence ID" value="USR79186.1"/>
    <property type="molecule type" value="Genomic_DNA"/>
</dbReference>
<keyword evidence="2" id="KW-0012">Acyltransferase</keyword>
<dbReference type="EC" id="2.3.1.-" evidence="2"/>
<dbReference type="PANTHER" id="PTHR39173:SF1">
    <property type="entry name" value="ACETYLTRANSFERASE"/>
    <property type="match status" value="1"/>
</dbReference>
<organism evidence="2 3">
    <name type="scientific">Arcanobacterium pinnipediorum</name>
    <dbReference type="NCBI Taxonomy" id="1503041"/>
    <lineage>
        <taxon>Bacteria</taxon>
        <taxon>Bacillati</taxon>
        <taxon>Actinomycetota</taxon>
        <taxon>Actinomycetes</taxon>
        <taxon>Actinomycetales</taxon>
        <taxon>Actinomycetaceae</taxon>
        <taxon>Arcanobacterium</taxon>
    </lineage>
</organism>
<dbReference type="CDD" id="cd04301">
    <property type="entry name" value="NAT_SF"/>
    <property type="match status" value="1"/>
</dbReference>
<dbReference type="RefSeq" id="WP_252673060.1">
    <property type="nucleotide sequence ID" value="NZ_CP099547.1"/>
</dbReference>
<feature type="domain" description="N-acetyltransferase" evidence="1">
    <location>
        <begin position="6"/>
        <end position="168"/>
    </location>
</feature>
<dbReference type="GO" id="GO:0016746">
    <property type="term" value="F:acyltransferase activity"/>
    <property type="evidence" value="ECO:0007669"/>
    <property type="project" value="UniProtKB-KW"/>
</dbReference>
<dbReference type="Proteomes" id="UP001056109">
    <property type="component" value="Chromosome"/>
</dbReference>
<evidence type="ECO:0000313" key="2">
    <source>
        <dbReference type="EMBL" id="USR79186.1"/>
    </source>
</evidence>
<dbReference type="PANTHER" id="PTHR39173">
    <property type="entry name" value="ACETYLTRANSFERASE"/>
    <property type="match status" value="1"/>
</dbReference>
<sequence>MRLLPLTLRPLTADDEAQALLADEEFAGTGFDFLMRGEDESWRQYLSRLDNESKGVNLAPGRVPATFLGAFVAQELVGRVSIRHSLNEFLFNDGGHIGYAVRPRFRRRGYAADILRQALHYAYTLEIERILLTCDETNLGSRKVIESCGGVYENTLVSGSRHTRRYCI</sequence>
<protein>
    <submittedName>
        <fullName evidence="2">GNAT family N-acetyltransferase</fullName>
        <ecNumber evidence="2">2.3.1.-</ecNumber>
    </submittedName>
</protein>
<dbReference type="SUPFAM" id="SSF55729">
    <property type="entry name" value="Acyl-CoA N-acyltransferases (Nat)"/>
    <property type="match status" value="1"/>
</dbReference>